<evidence type="ECO:0000256" key="5">
    <source>
        <dbReference type="ARBA" id="ARBA00023163"/>
    </source>
</evidence>
<evidence type="ECO:0000256" key="4">
    <source>
        <dbReference type="ARBA" id="ARBA00023125"/>
    </source>
</evidence>
<keyword evidence="3" id="KW-0805">Transcription regulation</keyword>
<dbReference type="GO" id="GO:0003700">
    <property type="term" value="F:DNA-binding transcription factor activity"/>
    <property type="evidence" value="ECO:0007669"/>
    <property type="project" value="InterPro"/>
</dbReference>
<evidence type="ECO:0000256" key="3">
    <source>
        <dbReference type="ARBA" id="ARBA00023015"/>
    </source>
</evidence>
<dbReference type="Pfam" id="PF09278">
    <property type="entry name" value="MerR-DNA-bind"/>
    <property type="match status" value="1"/>
</dbReference>
<dbReference type="AlphaFoldDB" id="A0A2W7MVA8"/>
<dbReference type="PRINTS" id="PR00040">
    <property type="entry name" value="HTHMERR"/>
</dbReference>
<evidence type="ECO:0000313" key="7">
    <source>
        <dbReference type="EMBL" id="PZX11770.1"/>
    </source>
</evidence>
<dbReference type="OrthoDB" id="9802944at2"/>
<gene>
    <name evidence="7" type="ORF">LX81_03847</name>
</gene>
<dbReference type="NCBIfam" id="TIGR02044">
    <property type="entry name" value="CueR"/>
    <property type="match status" value="1"/>
</dbReference>
<dbReference type="PANTHER" id="PTHR30204">
    <property type="entry name" value="REDOX-CYCLING DRUG-SENSING TRANSCRIPTIONAL ACTIVATOR SOXR"/>
    <property type="match status" value="1"/>
</dbReference>
<sequence length="140" mass="15599">MNIGEAAGRSGLPAKTIRYYEDIGLIKPLRDANGYRAFRESEVQKLAFLGRARALGFTIEDCRSLLQLWEKSDRESADVKRIAEEHLTTIEEKIAELTTMHASLTRLVAACAGDDRPDCPILLDLAAEEARPEPVTDDVR</sequence>
<dbReference type="PROSITE" id="PS50937">
    <property type="entry name" value="HTH_MERR_2"/>
    <property type="match status" value="1"/>
</dbReference>
<evidence type="ECO:0000256" key="2">
    <source>
        <dbReference type="ARBA" id="ARBA00022490"/>
    </source>
</evidence>
<dbReference type="SUPFAM" id="SSF46955">
    <property type="entry name" value="Putative DNA-binding domain"/>
    <property type="match status" value="1"/>
</dbReference>
<keyword evidence="5" id="KW-0804">Transcription</keyword>
<dbReference type="GO" id="GO:0045893">
    <property type="term" value="P:positive regulation of DNA-templated transcription"/>
    <property type="evidence" value="ECO:0007669"/>
    <property type="project" value="InterPro"/>
</dbReference>
<name>A0A2W7MVA8_9RHOB</name>
<evidence type="ECO:0000256" key="1">
    <source>
        <dbReference type="ARBA" id="ARBA00004496"/>
    </source>
</evidence>
<dbReference type="PANTHER" id="PTHR30204:SF94">
    <property type="entry name" value="HEAVY METAL-DEPENDENT TRANSCRIPTIONAL REGULATOR HI_0293-RELATED"/>
    <property type="match status" value="1"/>
</dbReference>
<dbReference type="Gene3D" id="1.10.1660.10">
    <property type="match status" value="1"/>
</dbReference>
<feature type="domain" description="HTH merR-type" evidence="6">
    <location>
        <begin position="1"/>
        <end position="68"/>
    </location>
</feature>
<proteinExistence type="predicted"/>
<evidence type="ECO:0000313" key="8">
    <source>
        <dbReference type="Proteomes" id="UP000248916"/>
    </source>
</evidence>
<comment type="caution">
    <text evidence="7">The sequence shown here is derived from an EMBL/GenBank/DDBJ whole genome shotgun (WGS) entry which is preliminary data.</text>
</comment>
<organism evidence="7 8">
    <name type="scientific">Palleronia aestuarii</name>
    <dbReference type="NCBI Taxonomy" id="568105"/>
    <lineage>
        <taxon>Bacteria</taxon>
        <taxon>Pseudomonadati</taxon>
        <taxon>Pseudomonadota</taxon>
        <taxon>Alphaproteobacteria</taxon>
        <taxon>Rhodobacterales</taxon>
        <taxon>Roseobacteraceae</taxon>
        <taxon>Palleronia</taxon>
    </lineage>
</organism>
<keyword evidence="2" id="KW-0963">Cytoplasm</keyword>
<dbReference type="Proteomes" id="UP000248916">
    <property type="component" value="Unassembled WGS sequence"/>
</dbReference>
<dbReference type="RefSeq" id="WP_111538853.1">
    <property type="nucleotide sequence ID" value="NZ_QKZL01000029.1"/>
</dbReference>
<dbReference type="InterPro" id="IPR011789">
    <property type="entry name" value="CueR"/>
</dbReference>
<accession>A0A2W7MVA8</accession>
<dbReference type="InterPro" id="IPR047057">
    <property type="entry name" value="MerR_fam"/>
</dbReference>
<comment type="subcellular location">
    <subcellularLocation>
        <location evidence="1">Cytoplasm</location>
    </subcellularLocation>
</comment>
<reference evidence="7 8" key="1">
    <citation type="submission" date="2018-06" db="EMBL/GenBank/DDBJ databases">
        <title>Genomic Encyclopedia of Archaeal and Bacterial Type Strains, Phase II (KMG-II): from individual species to whole genera.</title>
        <authorList>
            <person name="Goeker M."/>
        </authorList>
    </citation>
    <scope>NUCLEOTIDE SEQUENCE [LARGE SCALE GENOMIC DNA]</scope>
    <source>
        <strain evidence="7 8">DSM 22009</strain>
    </source>
</reference>
<dbReference type="CDD" id="cd01108">
    <property type="entry name" value="HTH_CueR"/>
    <property type="match status" value="1"/>
</dbReference>
<protein>
    <submittedName>
        <fullName evidence="7">Cu(I)-responsive transcriptional regulator</fullName>
    </submittedName>
</protein>
<dbReference type="GO" id="GO:0005737">
    <property type="term" value="C:cytoplasm"/>
    <property type="evidence" value="ECO:0007669"/>
    <property type="project" value="UniProtKB-SubCell"/>
</dbReference>
<dbReference type="InterPro" id="IPR000551">
    <property type="entry name" value="MerR-type_HTH_dom"/>
</dbReference>
<dbReference type="EMBL" id="QKZL01000029">
    <property type="protein sequence ID" value="PZX11770.1"/>
    <property type="molecule type" value="Genomic_DNA"/>
</dbReference>
<evidence type="ECO:0000259" key="6">
    <source>
        <dbReference type="PROSITE" id="PS50937"/>
    </source>
</evidence>
<keyword evidence="8" id="KW-1185">Reference proteome</keyword>
<dbReference type="GO" id="GO:0003677">
    <property type="term" value="F:DNA binding"/>
    <property type="evidence" value="ECO:0007669"/>
    <property type="project" value="UniProtKB-KW"/>
</dbReference>
<dbReference type="Pfam" id="PF00376">
    <property type="entry name" value="MerR"/>
    <property type="match status" value="1"/>
</dbReference>
<dbReference type="GO" id="GO:0005507">
    <property type="term" value="F:copper ion binding"/>
    <property type="evidence" value="ECO:0007669"/>
    <property type="project" value="InterPro"/>
</dbReference>
<dbReference type="InterPro" id="IPR015358">
    <property type="entry name" value="Tscrpt_reg_MerR_DNA-bd"/>
</dbReference>
<dbReference type="InterPro" id="IPR009061">
    <property type="entry name" value="DNA-bd_dom_put_sf"/>
</dbReference>
<dbReference type="SMART" id="SM00422">
    <property type="entry name" value="HTH_MERR"/>
    <property type="match status" value="1"/>
</dbReference>
<keyword evidence="4" id="KW-0238">DNA-binding</keyword>